<proteinExistence type="predicted"/>
<dbReference type="EMBL" id="JAJAGQ010000018">
    <property type="protein sequence ID" value="KAJ8536682.1"/>
    <property type="molecule type" value="Genomic_DNA"/>
</dbReference>
<protein>
    <submittedName>
        <fullName evidence="2">Uncharacterized protein</fullName>
    </submittedName>
</protein>
<organism evidence="2 3">
    <name type="scientific">Anisodus acutangulus</name>
    <dbReference type="NCBI Taxonomy" id="402998"/>
    <lineage>
        <taxon>Eukaryota</taxon>
        <taxon>Viridiplantae</taxon>
        <taxon>Streptophyta</taxon>
        <taxon>Embryophyta</taxon>
        <taxon>Tracheophyta</taxon>
        <taxon>Spermatophyta</taxon>
        <taxon>Magnoliopsida</taxon>
        <taxon>eudicotyledons</taxon>
        <taxon>Gunneridae</taxon>
        <taxon>Pentapetalae</taxon>
        <taxon>asterids</taxon>
        <taxon>lamiids</taxon>
        <taxon>Solanales</taxon>
        <taxon>Solanaceae</taxon>
        <taxon>Solanoideae</taxon>
        <taxon>Hyoscyameae</taxon>
        <taxon>Anisodus</taxon>
    </lineage>
</organism>
<keyword evidence="1" id="KW-1133">Transmembrane helix</keyword>
<comment type="caution">
    <text evidence="2">The sequence shown here is derived from an EMBL/GenBank/DDBJ whole genome shotgun (WGS) entry which is preliminary data.</text>
</comment>
<accession>A0A9Q1LJG1</accession>
<keyword evidence="1" id="KW-0812">Transmembrane</keyword>
<gene>
    <name evidence="2" type="ORF">K7X08_035083</name>
</gene>
<evidence type="ECO:0000313" key="2">
    <source>
        <dbReference type="EMBL" id="KAJ8536682.1"/>
    </source>
</evidence>
<keyword evidence="3" id="KW-1185">Reference proteome</keyword>
<dbReference type="Proteomes" id="UP001152561">
    <property type="component" value="Unassembled WGS sequence"/>
</dbReference>
<sequence>MAAAPSTTAKVVLTFPANRERPSMTTLSPRFARRSSRRQTDLKPLWQISRRLLSPRSSDLPNRINKFRPFQFLVLLLGFRYCCAGGFVFICYSIHILGVPCIDTFPFISTCNQKIEVKKREDVQFPGLFCLMDRTPGCCDKVTLKRWFFIDKRVG</sequence>
<evidence type="ECO:0000256" key="1">
    <source>
        <dbReference type="SAM" id="Phobius"/>
    </source>
</evidence>
<evidence type="ECO:0000313" key="3">
    <source>
        <dbReference type="Proteomes" id="UP001152561"/>
    </source>
</evidence>
<reference evidence="3" key="1">
    <citation type="journal article" date="2023" name="Proc. Natl. Acad. Sci. U.S.A.">
        <title>Genomic and structural basis for evolution of tropane alkaloid biosynthesis.</title>
        <authorList>
            <person name="Wanga Y.-J."/>
            <person name="Taina T."/>
            <person name="Yua J.-Y."/>
            <person name="Lia J."/>
            <person name="Xua B."/>
            <person name="Chenc J."/>
            <person name="D'Auriad J.C."/>
            <person name="Huanga J.-P."/>
            <person name="Huanga S.-X."/>
        </authorList>
    </citation>
    <scope>NUCLEOTIDE SEQUENCE [LARGE SCALE GENOMIC DNA]</scope>
    <source>
        <strain evidence="3">cv. KIB-2019</strain>
    </source>
</reference>
<dbReference type="OrthoDB" id="1736738at2759"/>
<dbReference type="AlphaFoldDB" id="A0A9Q1LJG1"/>
<name>A0A9Q1LJG1_9SOLA</name>
<keyword evidence="1" id="KW-0472">Membrane</keyword>
<feature type="transmembrane region" description="Helical" evidence="1">
    <location>
        <begin position="72"/>
        <end position="97"/>
    </location>
</feature>